<keyword evidence="8" id="KW-0238">DNA-binding</keyword>
<dbReference type="Pfam" id="PF13912">
    <property type="entry name" value="zf-C2H2_6"/>
    <property type="match status" value="1"/>
</dbReference>
<dbReference type="Proteomes" id="UP000887572">
    <property type="component" value="Unplaced"/>
</dbReference>
<feature type="domain" description="C2H2-type" evidence="12">
    <location>
        <begin position="129"/>
        <end position="156"/>
    </location>
</feature>
<evidence type="ECO:0000256" key="6">
    <source>
        <dbReference type="ARBA" id="ARBA00022833"/>
    </source>
</evidence>
<keyword evidence="5 11" id="KW-0863">Zinc-finger</keyword>
<sequence length="218" mass="25273">MAKQQIISTGGRKLSTPAAYKRSNIRQDSNRHKEDLVGGKTSTDKQHKCAYCPKTFVWPSQLKQHKRYHTGKRPFQCKQCKKRFHTVGNLNVHLRTHSGVKPFKCAVCDLSLSGDLKKHSRIHSGEKPFKCDVCDKRFYCSGSLKKHSRIHSGEKPYKCAICDKQFSQSSNLKTHSRIHHGEKPFKKYVKVVIVRHEMVTIVRQEKTVRYETMLVRRP</sequence>
<feature type="domain" description="C2H2-type" evidence="12">
    <location>
        <begin position="103"/>
        <end position="128"/>
    </location>
</feature>
<feature type="domain" description="C2H2-type" evidence="12">
    <location>
        <begin position="157"/>
        <end position="184"/>
    </location>
</feature>
<evidence type="ECO:0000256" key="7">
    <source>
        <dbReference type="ARBA" id="ARBA00023015"/>
    </source>
</evidence>
<keyword evidence="4" id="KW-0677">Repeat</keyword>
<dbReference type="FunFam" id="3.30.160.60:FF:001485">
    <property type="entry name" value="Krueppel-related zinc finger protein"/>
    <property type="match status" value="1"/>
</dbReference>
<dbReference type="SMART" id="SM00355">
    <property type="entry name" value="ZnF_C2H2"/>
    <property type="match status" value="5"/>
</dbReference>
<organism evidence="13 14">
    <name type="scientific">Globodera rostochiensis</name>
    <name type="common">Golden nematode worm</name>
    <name type="synonym">Heterodera rostochiensis</name>
    <dbReference type="NCBI Taxonomy" id="31243"/>
    <lineage>
        <taxon>Eukaryota</taxon>
        <taxon>Metazoa</taxon>
        <taxon>Ecdysozoa</taxon>
        <taxon>Nematoda</taxon>
        <taxon>Chromadorea</taxon>
        <taxon>Rhabditida</taxon>
        <taxon>Tylenchina</taxon>
        <taxon>Tylenchomorpha</taxon>
        <taxon>Tylenchoidea</taxon>
        <taxon>Heteroderidae</taxon>
        <taxon>Heteroderinae</taxon>
        <taxon>Globodera</taxon>
    </lineage>
</organism>
<dbReference type="Gene3D" id="3.30.160.60">
    <property type="entry name" value="Classic Zinc Finger"/>
    <property type="match status" value="5"/>
</dbReference>
<dbReference type="FunFam" id="3.30.160.60:FF:000690">
    <property type="entry name" value="Zinc finger protein 354C"/>
    <property type="match status" value="1"/>
</dbReference>
<dbReference type="GO" id="GO:0000981">
    <property type="term" value="F:DNA-binding transcription factor activity, RNA polymerase II-specific"/>
    <property type="evidence" value="ECO:0007669"/>
    <property type="project" value="TreeGrafter"/>
</dbReference>
<protein>
    <submittedName>
        <fullName evidence="14">C2H2-type domain-containing protein</fullName>
    </submittedName>
</protein>
<evidence type="ECO:0000256" key="8">
    <source>
        <dbReference type="ARBA" id="ARBA00023125"/>
    </source>
</evidence>
<dbReference type="InterPro" id="IPR036236">
    <property type="entry name" value="Znf_C2H2_sf"/>
</dbReference>
<proteinExistence type="predicted"/>
<dbReference type="AlphaFoldDB" id="A0A914HE28"/>
<keyword evidence="6" id="KW-0862">Zinc</keyword>
<accession>A0A914HE28</accession>
<dbReference type="InterPro" id="IPR013087">
    <property type="entry name" value="Znf_C2H2_type"/>
</dbReference>
<dbReference type="GO" id="GO:0005634">
    <property type="term" value="C:nucleus"/>
    <property type="evidence" value="ECO:0007669"/>
    <property type="project" value="UniProtKB-SubCell"/>
</dbReference>
<evidence type="ECO:0000256" key="4">
    <source>
        <dbReference type="ARBA" id="ARBA00022737"/>
    </source>
</evidence>
<dbReference type="SUPFAM" id="SSF57667">
    <property type="entry name" value="beta-beta-alpha zinc fingers"/>
    <property type="match status" value="2"/>
</dbReference>
<dbReference type="PANTHER" id="PTHR24381:SF445">
    <property type="entry name" value="GASTRULA ZINC FINGER PROTEIN XLCGF28.1-LIKE-RELATED"/>
    <property type="match status" value="1"/>
</dbReference>
<evidence type="ECO:0000256" key="3">
    <source>
        <dbReference type="ARBA" id="ARBA00022723"/>
    </source>
</evidence>
<evidence type="ECO:0000256" key="10">
    <source>
        <dbReference type="ARBA" id="ARBA00023242"/>
    </source>
</evidence>
<dbReference type="PANTHER" id="PTHR24381">
    <property type="entry name" value="ZINC FINGER PROTEIN"/>
    <property type="match status" value="1"/>
</dbReference>
<dbReference type="FunFam" id="3.30.160.60:FF:002343">
    <property type="entry name" value="Zinc finger protein 33A"/>
    <property type="match status" value="1"/>
</dbReference>
<keyword evidence="7" id="KW-0805">Transcription regulation</keyword>
<keyword evidence="10" id="KW-0539">Nucleus</keyword>
<dbReference type="Pfam" id="PF00096">
    <property type="entry name" value="zf-C2H2"/>
    <property type="match status" value="3"/>
</dbReference>
<dbReference type="FunFam" id="3.30.160.60:FF:000097">
    <property type="entry name" value="Zinc finger protein"/>
    <property type="match status" value="1"/>
</dbReference>
<feature type="domain" description="C2H2-type" evidence="12">
    <location>
        <begin position="75"/>
        <end position="102"/>
    </location>
</feature>
<keyword evidence="13" id="KW-1185">Reference proteome</keyword>
<evidence type="ECO:0000256" key="1">
    <source>
        <dbReference type="ARBA" id="ARBA00003767"/>
    </source>
</evidence>
<dbReference type="WBParaSite" id="Gr19_v10_g16655.t1">
    <property type="protein sequence ID" value="Gr19_v10_g16655.t1"/>
    <property type="gene ID" value="Gr19_v10_g16655"/>
</dbReference>
<comment type="function">
    <text evidence="1">May be involved in transcriptional regulation.</text>
</comment>
<dbReference type="GO" id="GO:0000977">
    <property type="term" value="F:RNA polymerase II transcription regulatory region sequence-specific DNA binding"/>
    <property type="evidence" value="ECO:0007669"/>
    <property type="project" value="TreeGrafter"/>
</dbReference>
<dbReference type="PROSITE" id="PS50157">
    <property type="entry name" value="ZINC_FINGER_C2H2_2"/>
    <property type="match status" value="5"/>
</dbReference>
<reference evidence="14" key="1">
    <citation type="submission" date="2022-11" db="UniProtKB">
        <authorList>
            <consortium name="WormBaseParasite"/>
        </authorList>
    </citation>
    <scope>IDENTIFICATION</scope>
</reference>
<feature type="domain" description="C2H2-type" evidence="12">
    <location>
        <begin position="47"/>
        <end position="74"/>
    </location>
</feature>
<evidence type="ECO:0000256" key="2">
    <source>
        <dbReference type="ARBA" id="ARBA00004123"/>
    </source>
</evidence>
<comment type="subcellular location">
    <subcellularLocation>
        <location evidence="2">Nucleus</location>
    </subcellularLocation>
</comment>
<name>A0A914HE28_GLORO</name>
<evidence type="ECO:0000313" key="13">
    <source>
        <dbReference type="Proteomes" id="UP000887572"/>
    </source>
</evidence>
<dbReference type="GO" id="GO:0008270">
    <property type="term" value="F:zinc ion binding"/>
    <property type="evidence" value="ECO:0007669"/>
    <property type="project" value="UniProtKB-KW"/>
</dbReference>
<evidence type="ECO:0000256" key="9">
    <source>
        <dbReference type="ARBA" id="ARBA00023163"/>
    </source>
</evidence>
<evidence type="ECO:0000259" key="12">
    <source>
        <dbReference type="PROSITE" id="PS50157"/>
    </source>
</evidence>
<keyword evidence="9" id="KW-0804">Transcription</keyword>
<dbReference type="FunFam" id="3.30.160.60:FF:000045">
    <property type="entry name" value="ZFP69 zinc finger protein B"/>
    <property type="match status" value="1"/>
</dbReference>
<evidence type="ECO:0000256" key="11">
    <source>
        <dbReference type="PROSITE-ProRule" id="PRU00042"/>
    </source>
</evidence>
<evidence type="ECO:0000313" key="14">
    <source>
        <dbReference type="WBParaSite" id="Gr19_v10_g16655.t1"/>
    </source>
</evidence>
<dbReference type="PROSITE" id="PS00028">
    <property type="entry name" value="ZINC_FINGER_C2H2_1"/>
    <property type="match status" value="4"/>
</dbReference>
<keyword evidence="3" id="KW-0479">Metal-binding</keyword>
<evidence type="ECO:0000256" key="5">
    <source>
        <dbReference type="ARBA" id="ARBA00022771"/>
    </source>
</evidence>